<organism evidence="1 2">
    <name type="scientific">Ascobolus immersus RN42</name>
    <dbReference type="NCBI Taxonomy" id="1160509"/>
    <lineage>
        <taxon>Eukaryota</taxon>
        <taxon>Fungi</taxon>
        <taxon>Dikarya</taxon>
        <taxon>Ascomycota</taxon>
        <taxon>Pezizomycotina</taxon>
        <taxon>Pezizomycetes</taxon>
        <taxon>Pezizales</taxon>
        <taxon>Ascobolaceae</taxon>
        <taxon>Ascobolus</taxon>
    </lineage>
</organism>
<reference evidence="1 2" key="1">
    <citation type="journal article" date="2018" name="Nat. Ecol. Evol.">
        <title>Pezizomycetes genomes reveal the molecular basis of ectomycorrhizal truffle lifestyle.</title>
        <authorList>
            <person name="Murat C."/>
            <person name="Payen T."/>
            <person name="Noel B."/>
            <person name="Kuo A."/>
            <person name="Morin E."/>
            <person name="Chen J."/>
            <person name="Kohler A."/>
            <person name="Krizsan K."/>
            <person name="Balestrini R."/>
            <person name="Da Silva C."/>
            <person name="Montanini B."/>
            <person name="Hainaut M."/>
            <person name="Levati E."/>
            <person name="Barry K.W."/>
            <person name="Belfiori B."/>
            <person name="Cichocki N."/>
            <person name="Clum A."/>
            <person name="Dockter R.B."/>
            <person name="Fauchery L."/>
            <person name="Guy J."/>
            <person name="Iotti M."/>
            <person name="Le Tacon F."/>
            <person name="Lindquist E.A."/>
            <person name="Lipzen A."/>
            <person name="Malagnac F."/>
            <person name="Mello A."/>
            <person name="Molinier V."/>
            <person name="Miyauchi S."/>
            <person name="Poulain J."/>
            <person name="Riccioni C."/>
            <person name="Rubini A."/>
            <person name="Sitrit Y."/>
            <person name="Splivallo R."/>
            <person name="Traeger S."/>
            <person name="Wang M."/>
            <person name="Zifcakova L."/>
            <person name="Wipf D."/>
            <person name="Zambonelli A."/>
            <person name="Paolocci F."/>
            <person name="Nowrousian M."/>
            <person name="Ottonello S."/>
            <person name="Baldrian P."/>
            <person name="Spatafora J.W."/>
            <person name="Henrissat B."/>
            <person name="Nagy L.G."/>
            <person name="Aury J.M."/>
            <person name="Wincker P."/>
            <person name="Grigoriev I.V."/>
            <person name="Bonfante P."/>
            <person name="Martin F.M."/>
        </authorList>
    </citation>
    <scope>NUCLEOTIDE SEQUENCE [LARGE SCALE GENOMIC DNA]</scope>
    <source>
        <strain evidence="1 2">RN42</strain>
    </source>
</reference>
<evidence type="ECO:0000313" key="2">
    <source>
        <dbReference type="Proteomes" id="UP000275078"/>
    </source>
</evidence>
<keyword evidence="2" id="KW-1185">Reference proteome</keyword>
<protein>
    <submittedName>
        <fullName evidence="1">Uncharacterized protein</fullName>
    </submittedName>
</protein>
<dbReference type="Proteomes" id="UP000275078">
    <property type="component" value="Unassembled WGS sequence"/>
</dbReference>
<dbReference type="AlphaFoldDB" id="A0A3N4I6Y7"/>
<sequence length="357" mass="39801">MFSMQKTEHVDLFVAFRYADNTGLSSHPPIACLLEAQAIRNGIVNGESSFESLLRYVTLLEDLIDHADAQKVAWFSPFSSKPEGTEHLGIEGLRVEQANVLYNSILAAFKTADSDYKVPCYFVAAEVARLLRLFIQDRCPKSKLGFSMDELLLLEYLAMSLGSTSLASVHKESSLERLVYLFSVAQAAVCAMMKLLPEGFKKEPVRVYPVRSAIHNVILGCLSAAEVALERKHPAISMFLGIATTVKTCIEGLYPGRTACWIDEHLQHRLFLAQNYAGPRGRTSGRLGTEYLAAGSQYIKTLLRTSAEYSIVLQLREKLFTIRPTTLEIKPLKDHLQQVTPHDAEALLRQLNEDVHG</sequence>
<proteinExistence type="predicted"/>
<accession>A0A3N4I6Y7</accession>
<name>A0A3N4I6Y7_ASCIM</name>
<dbReference type="EMBL" id="ML119676">
    <property type="protein sequence ID" value="RPA81843.1"/>
    <property type="molecule type" value="Genomic_DNA"/>
</dbReference>
<evidence type="ECO:0000313" key="1">
    <source>
        <dbReference type="EMBL" id="RPA81843.1"/>
    </source>
</evidence>
<gene>
    <name evidence="1" type="ORF">BJ508DRAFT_107631</name>
</gene>